<organism evidence="1">
    <name type="scientific">uncultured Caudovirales phage</name>
    <dbReference type="NCBI Taxonomy" id="2100421"/>
    <lineage>
        <taxon>Viruses</taxon>
        <taxon>Duplodnaviria</taxon>
        <taxon>Heunggongvirae</taxon>
        <taxon>Uroviricota</taxon>
        <taxon>Caudoviricetes</taxon>
        <taxon>Peduoviridae</taxon>
        <taxon>Maltschvirus</taxon>
        <taxon>Maltschvirus maltsch</taxon>
    </lineage>
</organism>
<proteinExistence type="predicted"/>
<evidence type="ECO:0000313" key="1">
    <source>
        <dbReference type="EMBL" id="CAB4166311.1"/>
    </source>
</evidence>
<gene>
    <name evidence="1" type="ORF">UFOVP844_22</name>
</gene>
<name>A0A6J5PA79_9CAUD</name>
<protein>
    <submittedName>
        <fullName evidence="1">Uncharacterized protein</fullName>
    </submittedName>
</protein>
<accession>A0A6J5PA79</accession>
<dbReference type="EMBL" id="LR796795">
    <property type="protein sequence ID" value="CAB4166311.1"/>
    <property type="molecule type" value="Genomic_DNA"/>
</dbReference>
<reference evidence="1" key="1">
    <citation type="submission" date="2020-04" db="EMBL/GenBank/DDBJ databases">
        <authorList>
            <person name="Chiriac C."/>
            <person name="Salcher M."/>
            <person name="Ghai R."/>
            <person name="Kavagutti S V."/>
        </authorList>
    </citation>
    <scope>NUCLEOTIDE SEQUENCE</scope>
</reference>
<sequence>MSYLQSDISLLSVDKLVEALMQSQGFLSAAQSYIAKKWQYHFSLPTLRKSIERYNLTEYVNEMRSKIVEDCYRKTYQKAVVEGDNTCLQYYLENYGHHVDFLGSKDTETTMKGNVKEILATIKSFQSETNRQHSELDSAD</sequence>